<dbReference type="RefSeq" id="WP_148904494.1">
    <property type="nucleotide sequence ID" value="NZ_VSZQ01000230.1"/>
</dbReference>
<evidence type="ECO:0000313" key="2">
    <source>
        <dbReference type="EMBL" id="TYR51648.1"/>
    </source>
</evidence>
<keyword evidence="1" id="KW-0472">Membrane</keyword>
<gene>
    <name evidence="2" type="ORF">FY004_30960</name>
</gene>
<dbReference type="EMBL" id="VSZQ01000230">
    <property type="protein sequence ID" value="TYR51648.1"/>
    <property type="molecule type" value="Genomic_DNA"/>
</dbReference>
<evidence type="ECO:0000256" key="1">
    <source>
        <dbReference type="SAM" id="Phobius"/>
    </source>
</evidence>
<comment type="caution">
    <text evidence="2">The sequence shown here is derived from an EMBL/GenBank/DDBJ whole genome shotgun (WGS) entry which is preliminary data.</text>
</comment>
<sequence length="61" mass="6415">MTPGEWCGPAGHTQKYGGSNYDALAAEQHAASVPLVVLGTALLGLGLLWLIVLLYASFRES</sequence>
<organism evidence="2 3">
    <name type="scientific">Streptomyces parvus</name>
    <dbReference type="NCBI Taxonomy" id="66428"/>
    <lineage>
        <taxon>Bacteria</taxon>
        <taxon>Bacillati</taxon>
        <taxon>Actinomycetota</taxon>
        <taxon>Actinomycetes</taxon>
        <taxon>Kitasatosporales</taxon>
        <taxon>Streptomycetaceae</taxon>
        <taxon>Streptomyces</taxon>
    </lineage>
</organism>
<feature type="transmembrane region" description="Helical" evidence="1">
    <location>
        <begin position="35"/>
        <end position="58"/>
    </location>
</feature>
<dbReference type="Proteomes" id="UP000323242">
    <property type="component" value="Unassembled WGS sequence"/>
</dbReference>
<proteinExistence type="predicted"/>
<evidence type="ECO:0000313" key="3">
    <source>
        <dbReference type="Proteomes" id="UP000323242"/>
    </source>
</evidence>
<keyword evidence="1" id="KW-0812">Transmembrane</keyword>
<keyword evidence="3" id="KW-1185">Reference proteome</keyword>
<dbReference type="AlphaFoldDB" id="A0A5D4IEW8"/>
<keyword evidence="1" id="KW-1133">Transmembrane helix</keyword>
<reference evidence="2 3" key="1">
    <citation type="submission" date="2019-08" db="EMBL/GenBank/DDBJ databases">
        <title>Draft genome for granaticin producer strain Streptomyces parvus C05.</title>
        <authorList>
            <person name="Gonzalez-Pimentel J.L."/>
        </authorList>
    </citation>
    <scope>NUCLEOTIDE SEQUENCE [LARGE SCALE GENOMIC DNA]</scope>
    <source>
        <strain evidence="2 3">C05</strain>
    </source>
</reference>
<name>A0A5D4IEW8_9ACTN</name>
<protein>
    <submittedName>
        <fullName evidence="2">Uncharacterized protein</fullName>
    </submittedName>
</protein>
<accession>A0A5D4IEW8</accession>